<dbReference type="SUPFAM" id="SSF48371">
    <property type="entry name" value="ARM repeat"/>
    <property type="match status" value="1"/>
</dbReference>
<feature type="domain" description="Dynein axonemal assembly factor 5 TPR repeats" evidence="1">
    <location>
        <begin position="19"/>
        <end position="302"/>
    </location>
</feature>
<name>A0A448X085_9PLAT</name>
<evidence type="ECO:0000259" key="1">
    <source>
        <dbReference type="Pfam" id="PF25757"/>
    </source>
</evidence>
<dbReference type="GO" id="GO:0005737">
    <property type="term" value="C:cytoplasm"/>
    <property type="evidence" value="ECO:0007669"/>
    <property type="project" value="TreeGrafter"/>
</dbReference>
<accession>A0A448X085</accession>
<dbReference type="InterPro" id="IPR057978">
    <property type="entry name" value="TPR_DAAF5"/>
</dbReference>
<comment type="caution">
    <text evidence="2">The sequence shown here is derived from an EMBL/GenBank/DDBJ whole genome shotgun (WGS) entry which is preliminary data.</text>
</comment>
<sequence length="326" mass="37315">MAPGALSSFPNINRVLNLIQDADKSKRRNAISIIKSEVDSKLAAKEAEDIETLLDILAPQLSHALSDTVESHREMIIEILMKLISEAECIEKLVPHLLPVLVRRVAEKESVEPAEELRFGYLTVLHNIVEKCKNNKSYSTEYMLILKSSVADSYPEVKKLAFLLLRILAIKLEQAFYVKSEDIIDPIVENITHQHSKIRQEAIKTIGVVMMNSPGKHVEKIIPPLTQRLFDPSPAVRKEVIDVVGSWLLNLTDRYSYHLRLIPLLLTGQQDEFYEIRELSRDLWHDVGIKFEKENEEQLKDKLDFPIAPPDFYPSYSRPNFALVII</sequence>
<dbReference type="InterPro" id="IPR011989">
    <property type="entry name" value="ARM-like"/>
</dbReference>
<dbReference type="GO" id="GO:0045505">
    <property type="term" value="F:dynein intermediate chain binding"/>
    <property type="evidence" value="ECO:0007669"/>
    <property type="project" value="TreeGrafter"/>
</dbReference>
<keyword evidence="3" id="KW-1185">Reference proteome</keyword>
<dbReference type="PANTHER" id="PTHR16216">
    <property type="entry name" value="DYNEIN ASSEMBLY FACTOR 5, AXONEMAL"/>
    <property type="match status" value="1"/>
</dbReference>
<gene>
    <name evidence="2" type="ORF">PXEA_LOCUS18237</name>
</gene>
<dbReference type="AlphaFoldDB" id="A0A448X085"/>
<proteinExistence type="predicted"/>
<dbReference type="GO" id="GO:0003341">
    <property type="term" value="P:cilium movement"/>
    <property type="evidence" value="ECO:0007669"/>
    <property type="project" value="TreeGrafter"/>
</dbReference>
<dbReference type="OrthoDB" id="413572at2759"/>
<dbReference type="GO" id="GO:0036159">
    <property type="term" value="P:inner dynein arm assembly"/>
    <property type="evidence" value="ECO:0007669"/>
    <property type="project" value="TreeGrafter"/>
</dbReference>
<evidence type="ECO:0000313" key="2">
    <source>
        <dbReference type="EMBL" id="VEL24797.1"/>
    </source>
</evidence>
<dbReference type="EMBL" id="CAAALY010069713">
    <property type="protein sequence ID" value="VEL24797.1"/>
    <property type="molecule type" value="Genomic_DNA"/>
</dbReference>
<dbReference type="InterPro" id="IPR052623">
    <property type="entry name" value="DAAF5"/>
</dbReference>
<organism evidence="2 3">
    <name type="scientific">Protopolystoma xenopodis</name>
    <dbReference type="NCBI Taxonomy" id="117903"/>
    <lineage>
        <taxon>Eukaryota</taxon>
        <taxon>Metazoa</taxon>
        <taxon>Spiralia</taxon>
        <taxon>Lophotrochozoa</taxon>
        <taxon>Platyhelminthes</taxon>
        <taxon>Monogenea</taxon>
        <taxon>Polyopisthocotylea</taxon>
        <taxon>Polystomatidea</taxon>
        <taxon>Polystomatidae</taxon>
        <taxon>Protopolystoma</taxon>
    </lineage>
</organism>
<reference evidence="2" key="1">
    <citation type="submission" date="2018-11" db="EMBL/GenBank/DDBJ databases">
        <authorList>
            <consortium name="Pathogen Informatics"/>
        </authorList>
    </citation>
    <scope>NUCLEOTIDE SEQUENCE</scope>
</reference>
<dbReference type="Proteomes" id="UP000784294">
    <property type="component" value="Unassembled WGS sequence"/>
</dbReference>
<protein>
    <recommendedName>
        <fullName evidence="1">Dynein axonemal assembly factor 5 TPR repeats domain-containing protein</fullName>
    </recommendedName>
</protein>
<dbReference type="Gene3D" id="1.25.10.10">
    <property type="entry name" value="Leucine-rich Repeat Variant"/>
    <property type="match status" value="2"/>
</dbReference>
<dbReference type="InterPro" id="IPR016024">
    <property type="entry name" value="ARM-type_fold"/>
</dbReference>
<dbReference type="PANTHER" id="PTHR16216:SF2">
    <property type="entry name" value="DYNEIN AXONEMAL ASSEMBLY FACTOR 5"/>
    <property type="match status" value="1"/>
</dbReference>
<dbReference type="GO" id="GO:0036158">
    <property type="term" value="P:outer dynein arm assembly"/>
    <property type="evidence" value="ECO:0007669"/>
    <property type="project" value="TreeGrafter"/>
</dbReference>
<dbReference type="Pfam" id="PF25757">
    <property type="entry name" value="TPR_DNAAF5"/>
    <property type="match status" value="1"/>
</dbReference>
<evidence type="ECO:0000313" key="3">
    <source>
        <dbReference type="Proteomes" id="UP000784294"/>
    </source>
</evidence>